<dbReference type="InterPro" id="IPR036412">
    <property type="entry name" value="HAD-like_sf"/>
</dbReference>
<dbReference type="Gene3D" id="3.40.50.1000">
    <property type="entry name" value="HAD superfamily/HAD-like"/>
    <property type="match status" value="1"/>
</dbReference>
<dbReference type="InterPro" id="IPR023298">
    <property type="entry name" value="ATPase_P-typ_TM_dom_sf"/>
</dbReference>
<comment type="caution">
    <text evidence="17">The sequence shown here is derived from an EMBL/GenBank/DDBJ whole genome shotgun (WGS) entry which is preliminary data.</text>
</comment>
<dbReference type="PRINTS" id="PR00119">
    <property type="entry name" value="CATATPASE"/>
</dbReference>
<feature type="domain" description="Cation-transporting P-type ATPase N-terminal" evidence="16">
    <location>
        <begin position="31"/>
        <end position="105"/>
    </location>
</feature>
<keyword evidence="8 15" id="KW-0547">Nucleotide-binding</keyword>
<dbReference type="InterPro" id="IPR023214">
    <property type="entry name" value="HAD_sf"/>
</dbReference>
<keyword evidence="18" id="KW-1185">Reference proteome</keyword>
<accession>A0ABQ8JB14</accession>
<dbReference type="SFLD" id="SFLDF00027">
    <property type="entry name" value="p-type_atpase"/>
    <property type="match status" value="1"/>
</dbReference>
<evidence type="ECO:0000256" key="3">
    <source>
        <dbReference type="ARBA" id="ARBA00022448"/>
    </source>
</evidence>
<dbReference type="InterPro" id="IPR044492">
    <property type="entry name" value="P_typ_ATPase_HD_dom"/>
</dbReference>
<dbReference type="Pfam" id="PF00689">
    <property type="entry name" value="Cation_ATPase_C"/>
    <property type="match status" value="1"/>
</dbReference>
<evidence type="ECO:0000259" key="16">
    <source>
        <dbReference type="SMART" id="SM00831"/>
    </source>
</evidence>
<evidence type="ECO:0000313" key="17">
    <source>
        <dbReference type="EMBL" id="KAH9419792.1"/>
    </source>
</evidence>
<dbReference type="SMART" id="SM00831">
    <property type="entry name" value="Cation_ATPase_N"/>
    <property type="match status" value="1"/>
</dbReference>
<dbReference type="InterPro" id="IPR023299">
    <property type="entry name" value="ATPase_P-typ_cyto_dom_N"/>
</dbReference>
<keyword evidence="10 15" id="KW-0630">Potassium</keyword>
<comment type="subcellular location">
    <subcellularLocation>
        <location evidence="1 15">Cell membrane</location>
        <topology evidence="1 15">Multi-pass membrane protein</topology>
    </subcellularLocation>
</comment>
<feature type="non-terminal residue" evidence="17">
    <location>
        <position position="1"/>
    </location>
</feature>
<dbReference type="InterPro" id="IPR050510">
    <property type="entry name" value="Cation_transp_ATPase_P-type"/>
</dbReference>
<dbReference type="SUPFAM" id="SSF81665">
    <property type="entry name" value="Calcium ATPase, transmembrane domain M"/>
    <property type="match status" value="1"/>
</dbReference>
<feature type="transmembrane region" description="Helical" evidence="15">
    <location>
        <begin position="986"/>
        <end position="1003"/>
    </location>
</feature>
<feature type="transmembrane region" description="Helical" evidence="15">
    <location>
        <begin position="954"/>
        <end position="974"/>
    </location>
</feature>
<sequence length="1025" mass="116193">VRFLFRDVSKVMANPSGKINSLSQFNLVICDEHLMTIDEVANKYETDLKNGLTSEKVQINAQKHGLNQLTPPKKTPGIIKFIKLLFSGFSLLLWVGAILCIVSYFINKDEQTLYLGFALIFVVIITVAFTYYQESKSSAIMESFKSLIPHVAHVIRDGKLIEIDSKEIVLGDVIEVIGGNQVAADIRIIEAYGCKFDNSSITGESEPQYRTTELKPEIENPLEAENLAFFSSYCTEGRARGIAIRIGDQTVIGKIASLTQQQESQTSIAREINRFIKIITIFALFLGVTFLLLSLIMGYSFINAIIFFIGIIVANVPEGLIATVTVCLTLTAKSLSKKNCLVKNLEAVETLGSTSIICSDKTGTLTQNKMHVSHVWFNNQVMEPLVEGNLQMLKQSLADDKRFQDFLRVTTLCSKANIEIDSNHQKIFHGDASEVALLKFLIKIGVNIEKIRQRHPIVHEIPFNSTNKFHITVHDISQFEPHAKHKYLICLKGAPEIILKLCRSVVLQEQCLKLKTETKQDLDSVCSFFASMGERVLAFSEYYTNDYKSFLDTKDDKKTLGEKFLDEMNFTLLGVMSLIDPPRPEVPDAVEKCRQAGVRVFMVTGDHPITAKAIAKQVGILSHDDRKITILNDEILQEFLGHSTNHSLLKDDQDQTIEEYEEKSIVIPGWILNQFTEDQLDHLVENYREIVFARTSPQQKLLIVDSCQRLGHIVAMTGDGVNDSPALKKANIGISMGINGSDVSKEAADIILMDDNFASIVVGIEEGRVIFDNLKKSISYVLASNFAEIVPFIFYVIFGFPLALGTITILCIDLGTDILPSISLAYEEAESDIMKRKPRNPKEDHLVTGKLIHRSYFQLGMIQAAAGFFTYFCVMGDHGFYISQLFHLRRYWDDKNYIIIDLNNQPWSYDKRKILEYTCQTSYFVSIVVCQWMDLILCKTRVNSIFHQGMTNHVLNSSLIVETFIALFLVYCPGVEKVLKLYPLKWWYGWFTSIPFTIYMLIYDETRRWFIRNRPKGFFARETCQ</sequence>
<dbReference type="PROSITE" id="PS00154">
    <property type="entry name" value="ATPASE_E1_E2"/>
    <property type="match status" value="1"/>
</dbReference>
<dbReference type="InterPro" id="IPR001757">
    <property type="entry name" value="P_typ_ATPase"/>
</dbReference>
<dbReference type="Proteomes" id="UP000887458">
    <property type="component" value="Unassembled WGS sequence"/>
</dbReference>
<evidence type="ECO:0000256" key="1">
    <source>
        <dbReference type="ARBA" id="ARBA00004651"/>
    </source>
</evidence>
<keyword evidence="13 15" id="KW-0406">Ion transport</keyword>
<dbReference type="SFLD" id="SFLDS00003">
    <property type="entry name" value="Haloacid_Dehalogenase"/>
    <property type="match status" value="1"/>
</dbReference>
<feature type="transmembrane region" description="Helical" evidence="15">
    <location>
        <begin position="112"/>
        <end position="132"/>
    </location>
</feature>
<dbReference type="Gene3D" id="2.70.150.10">
    <property type="entry name" value="Calcium-transporting ATPase, cytoplasmic transduction domain A"/>
    <property type="match status" value="1"/>
</dbReference>
<dbReference type="InterPro" id="IPR004014">
    <property type="entry name" value="ATPase_P-typ_cation-transptr_N"/>
</dbReference>
<keyword evidence="15" id="KW-0479">Metal-binding</keyword>
<name>A0ABQ8JB14_DERPT</name>
<dbReference type="Pfam" id="PF00690">
    <property type="entry name" value="Cation_ATPase_N"/>
    <property type="match status" value="1"/>
</dbReference>
<dbReference type="Pfam" id="PF13246">
    <property type="entry name" value="Cation_ATPase"/>
    <property type="match status" value="1"/>
</dbReference>
<dbReference type="InterPro" id="IPR018303">
    <property type="entry name" value="ATPase_P-typ_P_site"/>
</dbReference>
<reference evidence="17 18" key="2">
    <citation type="journal article" date="2022" name="Mol. Biol. Evol.">
        <title>Comparative Genomics Reveals Insights into the Divergent Evolution of Astigmatic Mites and Household Pest Adaptations.</title>
        <authorList>
            <person name="Xiong Q."/>
            <person name="Wan A.T."/>
            <person name="Liu X."/>
            <person name="Fung C.S."/>
            <person name="Xiao X."/>
            <person name="Malainual N."/>
            <person name="Hou J."/>
            <person name="Wang L."/>
            <person name="Wang M."/>
            <person name="Yang K.Y."/>
            <person name="Cui Y."/>
            <person name="Leung E.L."/>
            <person name="Nong W."/>
            <person name="Shin S.K."/>
            <person name="Au S.W."/>
            <person name="Jeong K.Y."/>
            <person name="Chew F.T."/>
            <person name="Hui J.H."/>
            <person name="Leung T.F."/>
            <person name="Tungtrongchitr A."/>
            <person name="Zhong N."/>
            <person name="Liu Z."/>
            <person name="Tsui S.K."/>
        </authorList>
    </citation>
    <scope>NUCLEOTIDE SEQUENCE [LARGE SCALE GENOMIC DNA]</scope>
    <source>
        <strain evidence="17">Derp</strain>
    </source>
</reference>
<keyword evidence="9 15" id="KW-0067">ATP-binding</keyword>
<keyword evidence="7 15" id="KW-0812">Transmembrane</keyword>
<keyword evidence="6" id="KW-0597">Phosphoprotein</keyword>
<reference evidence="17 18" key="1">
    <citation type="journal article" date="2018" name="J. Allergy Clin. Immunol.">
        <title>High-quality assembly of Dermatophagoides pteronyssinus genome and transcriptome reveals a wide range of novel allergens.</title>
        <authorList>
            <person name="Liu X.Y."/>
            <person name="Yang K.Y."/>
            <person name="Wang M.Q."/>
            <person name="Kwok J.S."/>
            <person name="Zeng X."/>
            <person name="Yang Z."/>
            <person name="Xiao X.J."/>
            <person name="Lau C.P."/>
            <person name="Li Y."/>
            <person name="Huang Z.M."/>
            <person name="Ba J.G."/>
            <person name="Yim A.K."/>
            <person name="Ouyang C.Y."/>
            <person name="Ngai S.M."/>
            <person name="Chan T.F."/>
            <person name="Leung E.L."/>
            <person name="Liu L."/>
            <person name="Liu Z.G."/>
            <person name="Tsui S.K."/>
        </authorList>
    </citation>
    <scope>NUCLEOTIDE SEQUENCE [LARGE SCALE GENOMIC DNA]</scope>
    <source>
        <strain evidence="17">Derp</strain>
    </source>
</reference>
<gene>
    <name evidence="17" type="primary">ATP1A1_2</name>
    <name evidence="17" type="ORF">DERP_001623</name>
</gene>
<keyword evidence="12 15" id="KW-1133">Transmembrane helix</keyword>
<dbReference type="SUPFAM" id="SSF81660">
    <property type="entry name" value="Metal cation-transporting ATPase, ATP-binding domain N"/>
    <property type="match status" value="1"/>
</dbReference>
<evidence type="ECO:0000256" key="10">
    <source>
        <dbReference type="ARBA" id="ARBA00022958"/>
    </source>
</evidence>
<dbReference type="InterPro" id="IPR008250">
    <property type="entry name" value="ATPase_P-typ_transduc_dom_A_sf"/>
</dbReference>
<comment type="caution">
    <text evidence="15">Lacks conserved residue(s) required for the propagation of feature annotation.</text>
</comment>
<proteinExistence type="inferred from homology"/>
<organism evidence="17 18">
    <name type="scientific">Dermatophagoides pteronyssinus</name>
    <name type="common">European house dust mite</name>
    <dbReference type="NCBI Taxonomy" id="6956"/>
    <lineage>
        <taxon>Eukaryota</taxon>
        <taxon>Metazoa</taxon>
        <taxon>Ecdysozoa</taxon>
        <taxon>Arthropoda</taxon>
        <taxon>Chelicerata</taxon>
        <taxon>Arachnida</taxon>
        <taxon>Acari</taxon>
        <taxon>Acariformes</taxon>
        <taxon>Sarcoptiformes</taxon>
        <taxon>Astigmata</taxon>
        <taxon>Psoroptidia</taxon>
        <taxon>Analgoidea</taxon>
        <taxon>Pyroglyphidae</taxon>
        <taxon>Dermatophagoidinae</taxon>
        <taxon>Dermatophagoides</taxon>
    </lineage>
</organism>
<feature type="transmembrane region" description="Helical" evidence="15">
    <location>
        <begin position="275"/>
        <end position="299"/>
    </location>
</feature>
<keyword evidence="11" id="KW-1278">Translocase</keyword>
<evidence type="ECO:0000256" key="2">
    <source>
        <dbReference type="ARBA" id="ARBA00006934"/>
    </source>
</evidence>
<keyword evidence="14 15" id="KW-0472">Membrane</keyword>
<dbReference type="NCBIfam" id="TIGR01494">
    <property type="entry name" value="ATPase_P-type"/>
    <property type="match status" value="2"/>
</dbReference>
<evidence type="ECO:0000256" key="7">
    <source>
        <dbReference type="ARBA" id="ARBA00022692"/>
    </source>
</evidence>
<dbReference type="SFLD" id="SFLDG00002">
    <property type="entry name" value="C1.7:_P-type_atpase_like"/>
    <property type="match status" value="1"/>
</dbReference>
<dbReference type="InterPro" id="IPR005775">
    <property type="entry name" value="P-type_ATPase_IIC"/>
</dbReference>
<protein>
    <recommendedName>
        <fullName evidence="15">Sodium/potassium-transporting ATPase subunit alpha</fullName>
    </recommendedName>
</protein>
<dbReference type="InterPro" id="IPR006068">
    <property type="entry name" value="ATPase_P-typ_cation-transptr_C"/>
</dbReference>
<dbReference type="PRINTS" id="PR00121">
    <property type="entry name" value="NAKATPASE"/>
</dbReference>
<dbReference type="PANTHER" id="PTHR43294:SF21">
    <property type="entry name" value="CATION TRANSPORTING ATPASE"/>
    <property type="match status" value="1"/>
</dbReference>
<dbReference type="PANTHER" id="PTHR43294">
    <property type="entry name" value="SODIUM/POTASSIUM-TRANSPORTING ATPASE SUBUNIT ALPHA"/>
    <property type="match status" value="1"/>
</dbReference>
<keyword evidence="5 15" id="KW-0633">Potassium transport</keyword>
<dbReference type="Pfam" id="PF00122">
    <property type="entry name" value="E1-E2_ATPase"/>
    <property type="match status" value="1"/>
</dbReference>
<evidence type="ECO:0000256" key="11">
    <source>
        <dbReference type="ARBA" id="ARBA00022967"/>
    </source>
</evidence>
<evidence type="ECO:0000256" key="14">
    <source>
        <dbReference type="ARBA" id="ARBA00023136"/>
    </source>
</evidence>
<evidence type="ECO:0000256" key="5">
    <source>
        <dbReference type="ARBA" id="ARBA00022538"/>
    </source>
</evidence>
<evidence type="ECO:0000256" key="6">
    <source>
        <dbReference type="ARBA" id="ARBA00022553"/>
    </source>
</evidence>
<comment type="similarity">
    <text evidence="2 15">Belongs to the cation transport ATPase (P-type) (TC 3.A.3) family. Type IIC subfamily.</text>
</comment>
<evidence type="ECO:0000256" key="8">
    <source>
        <dbReference type="ARBA" id="ARBA00022741"/>
    </source>
</evidence>
<evidence type="ECO:0000256" key="9">
    <source>
        <dbReference type="ARBA" id="ARBA00022840"/>
    </source>
</evidence>
<dbReference type="EMBL" id="NJHN03000054">
    <property type="protein sequence ID" value="KAH9419792.1"/>
    <property type="molecule type" value="Genomic_DNA"/>
</dbReference>
<keyword evidence="4" id="KW-1003">Cell membrane</keyword>
<evidence type="ECO:0000256" key="13">
    <source>
        <dbReference type="ARBA" id="ARBA00023065"/>
    </source>
</evidence>
<evidence type="ECO:0000256" key="12">
    <source>
        <dbReference type="ARBA" id="ARBA00022989"/>
    </source>
</evidence>
<dbReference type="InterPro" id="IPR059000">
    <property type="entry name" value="ATPase_P-type_domA"/>
</dbReference>
<dbReference type="SUPFAM" id="SSF56784">
    <property type="entry name" value="HAD-like"/>
    <property type="match status" value="1"/>
</dbReference>
<keyword evidence="3 15" id="KW-0813">Transport</keyword>
<evidence type="ECO:0000256" key="15">
    <source>
        <dbReference type="RuleBase" id="RU362084"/>
    </source>
</evidence>
<dbReference type="NCBIfam" id="TIGR01106">
    <property type="entry name" value="ATPase-IIC_X-K"/>
    <property type="match status" value="1"/>
</dbReference>
<feature type="transmembrane region" description="Helical" evidence="15">
    <location>
        <begin position="305"/>
        <end position="328"/>
    </location>
</feature>
<feature type="transmembrane region" description="Helical" evidence="15">
    <location>
        <begin position="84"/>
        <end position="106"/>
    </location>
</feature>
<dbReference type="Gene3D" id="3.40.1110.10">
    <property type="entry name" value="Calcium-transporting ATPase, cytoplasmic domain N"/>
    <property type="match status" value="1"/>
</dbReference>
<evidence type="ECO:0000256" key="4">
    <source>
        <dbReference type="ARBA" id="ARBA00022475"/>
    </source>
</evidence>
<dbReference type="SUPFAM" id="SSF81653">
    <property type="entry name" value="Calcium ATPase, transduction domain A"/>
    <property type="match status" value="1"/>
</dbReference>
<dbReference type="Gene3D" id="1.20.1110.10">
    <property type="entry name" value="Calcium-transporting ATPase, transmembrane domain"/>
    <property type="match status" value="1"/>
</dbReference>
<evidence type="ECO:0000313" key="18">
    <source>
        <dbReference type="Proteomes" id="UP000887458"/>
    </source>
</evidence>